<protein>
    <submittedName>
        <fullName evidence="2">Uncharacterized protein</fullName>
    </submittedName>
</protein>
<feature type="transmembrane region" description="Helical" evidence="1">
    <location>
        <begin position="89"/>
        <end position="106"/>
    </location>
</feature>
<organism evidence="2 3">
    <name type="scientific">Lacticaseibacillus camelliae DSM 22697 = JCM 13995</name>
    <dbReference type="NCBI Taxonomy" id="1423730"/>
    <lineage>
        <taxon>Bacteria</taxon>
        <taxon>Bacillati</taxon>
        <taxon>Bacillota</taxon>
        <taxon>Bacilli</taxon>
        <taxon>Lactobacillales</taxon>
        <taxon>Lactobacillaceae</taxon>
        <taxon>Lacticaseibacillus</taxon>
    </lineage>
</organism>
<reference evidence="2 3" key="1">
    <citation type="journal article" date="2015" name="Genome Announc.">
        <title>Expanding the biotechnology potential of lactobacilli through comparative genomics of 213 strains and associated genera.</title>
        <authorList>
            <person name="Sun Z."/>
            <person name="Harris H.M."/>
            <person name="McCann A."/>
            <person name="Guo C."/>
            <person name="Argimon S."/>
            <person name="Zhang W."/>
            <person name="Yang X."/>
            <person name="Jeffery I.B."/>
            <person name="Cooney J.C."/>
            <person name="Kagawa T.F."/>
            <person name="Liu W."/>
            <person name="Song Y."/>
            <person name="Salvetti E."/>
            <person name="Wrobel A."/>
            <person name="Rasinkangas P."/>
            <person name="Parkhill J."/>
            <person name="Rea M.C."/>
            <person name="O'Sullivan O."/>
            <person name="Ritari J."/>
            <person name="Douillard F.P."/>
            <person name="Paul Ross R."/>
            <person name="Yang R."/>
            <person name="Briner A.E."/>
            <person name="Felis G.E."/>
            <person name="de Vos W.M."/>
            <person name="Barrangou R."/>
            <person name="Klaenhammer T.R."/>
            <person name="Caufield P.W."/>
            <person name="Cui Y."/>
            <person name="Zhang H."/>
            <person name="O'Toole P.W."/>
        </authorList>
    </citation>
    <scope>NUCLEOTIDE SEQUENCE [LARGE SCALE GENOMIC DNA]</scope>
    <source>
        <strain evidence="2 3">DSM 22697</strain>
    </source>
</reference>
<accession>A0A0R2FEB3</accession>
<keyword evidence="1" id="KW-0812">Transmembrane</keyword>
<dbReference type="Proteomes" id="UP000050865">
    <property type="component" value="Unassembled WGS sequence"/>
</dbReference>
<sequence length="108" mass="11161">MVAGCELALLLLLLLAAGLLLVVELLTALDDVALSAPSVCGWLEEDAVLLEASGLLEEAAGLLLEAGAALLLDESVLLSLAFMLDTNELWAAGDFGVLLGFTVLLIQL</sequence>
<gene>
    <name evidence="2" type="ORF">FC75_GL001492</name>
</gene>
<proteinExistence type="predicted"/>
<evidence type="ECO:0000313" key="3">
    <source>
        <dbReference type="Proteomes" id="UP000050865"/>
    </source>
</evidence>
<dbReference type="AlphaFoldDB" id="A0A0R2FEB3"/>
<keyword evidence="1" id="KW-1133">Transmembrane helix</keyword>
<keyword evidence="1" id="KW-0472">Membrane</keyword>
<evidence type="ECO:0000256" key="1">
    <source>
        <dbReference type="SAM" id="Phobius"/>
    </source>
</evidence>
<name>A0A0R2FEB3_9LACO</name>
<evidence type="ECO:0000313" key="2">
    <source>
        <dbReference type="EMBL" id="KRN23292.1"/>
    </source>
</evidence>
<dbReference type="EMBL" id="AYZJ01000028">
    <property type="protein sequence ID" value="KRN23292.1"/>
    <property type="molecule type" value="Genomic_DNA"/>
</dbReference>
<keyword evidence="3" id="KW-1185">Reference proteome</keyword>
<comment type="caution">
    <text evidence="2">The sequence shown here is derived from an EMBL/GenBank/DDBJ whole genome shotgun (WGS) entry which is preliminary data.</text>
</comment>